<reference evidence="7" key="1">
    <citation type="submission" date="2017-02" db="UniProtKB">
        <authorList>
            <consortium name="WormBaseParasite"/>
        </authorList>
    </citation>
    <scope>IDENTIFICATION</scope>
</reference>
<dbReference type="PANTHER" id="PTHR10509:SF93">
    <property type="entry name" value="CATECHOL O-METHYLTRANSFERASE DOMAIN-CONTAINING PROTEIN 1"/>
    <property type="match status" value="1"/>
</dbReference>
<dbReference type="Pfam" id="PF01596">
    <property type="entry name" value="Methyltransf_3"/>
    <property type="match status" value="1"/>
</dbReference>
<keyword evidence="2" id="KW-0808">Transferase</keyword>
<dbReference type="OrthoDB" id="10251242at2759"/>
<dbReference type="Proteomes" id="UP000274131">
    <property type="component" value="Unassembled WGS sequence"/>
</dbReference>
<sequence>TWDFAFIDADKENYLNYYEKCVELLRPGGVILVDNALWHGEVARERKGGAGAVIDAMNRRASEDERVDNILLEIADGVHLIFKRY</sequence>
<evidence type="ECO:0000256" key="2">
    <source>
        <dbReference type="ARBA" id="ARBA00022679"/>
    </source>
</evidence>
<comment type="similarity">
    <text evidence="4">Belongs to the class I-like SAM-binding methyltransferase superfamily. Cation-dependent O-methyltransferase family.</text>
</comment>
<dbReference type="InterPro" id="IPR050362">
    <property type="entry name" value="Cation-dep_OMT"/>
</dbReference>
<protein>
    <submittedName>
        <fullName evidence="7">Caffeoyl-CoA O-methyltransferase</fullName>
    </submittedName>
</protein>
<keyword evidence="3" id="KW-0949">S-adenosyl-L-methionine</keyword>
<name>A0A0N4VDM4_ENTVE</name>
<dbReference type="GO" id="GO:0032259">
    <property type="term" value="P:methylation"/>
    <property type="evidence" value="ECO:0007669"/>
    <property type="project" value="UniProtKB-KW"/>
</dbReference>
<evidence type="ECO:0000313" key="6">
    <source>
        <dbReference type="Proteomes" id="UP000274131"/>
    </source>
</evidence>
<evidence type="ECO:0000256" key="4">
    <source>
        <dbReference type="ARBA" id="ARBA00023453"/>
    </source>
</evidence>
<keyword evidence="1" id="KW-0489">Methyltransferase</keyword>
<evidence type="ECO:0000313" key="7">
    <source>
        <dbReference type="WBParaSite" id="EVEC_0000871501-mRNA-1"/>
    </source>
</evidence>
<dbReference type="Gene3D" id="3.40.50.150">
    <property type="entry name" value="Vaccinia Virus protein VP39"/>
    <property type="match status" value="1"/>
</dbReference>
<dbReference type="InterPro" id="IPR002935">
    <property type="entry name" value="SAM_O-MeTrfase"/>
</dbReference>
<gene>
    <name evidence="5" type="ORF">EVEC_LOCUS8199</name>
</gene>
<dbReference type="GO" id="GO:0008757">
    <property type="term" value="F:S-adenosylmethionine-dependent methyltransferase activity"/>
    <property type="evidence" value="ECO:0007669"/>
    <property type="project" value="TreeGrafter"/>
</dbReference>
<dbReference type="SUPFAM" id="SSF53335">
    <property type="entry name" value="S-adenosyl-L-methionine-dependent methyltransferases"/>
    <property type="match status" value="1"/>
</dbReference>
<dbReference type="PANTHER" id="PTHR10509">
    <property type="entry name" value="O-METHYLTRANSFERASE-RELATED"/>
    <property type="match status" value="1"/>
</dbReference>
<dbReference type="PROSITE" id="PS51682">
    <property type="entry name" value="SAM_OMT_I"/>
    <property type="match status" value="1"/>
</dbReference>
<dbReference type="InterPro" id="IPR029063">
    <property type="entry name" value="SAM-dependent_MTases_sf"/>
</dbReference>
<evidence type="ECO:0000313" key="5">
    <source>
        <dbReference type="EMBL" id="VDD93448.1"/>
    </source>
</evidence>
<dbReference type="GO" id="GO:0008171">
    <property type="term" value="F:O-methyltransferase activity"/>
    <property type="evidence" value="ECO:0007669"/>
    <property type="project" value="InterPro"/>
</dbReference>
<evidence type="ECO:0000256" key="3">
    <source>
        <dbReference type="ARBA" id="ARBA00022691"/>
    </source>
</evidence>
<reference evidence="5 6" key="2">
    <citation type="submission" date="2018-10" db="EMBL/GenBank/DDBJ databases">
        <authorList>
            <consortium name="Pathogen Informatics"/>
        </authorList>
    </citation>
    <scope>NUCLEOTIDE SEQUENCE [LARGE SCALE GENOMIC DNA]</scope>
</reference>
<organism evidence="7">
    <name type="scientific">Enterobius vermicularis</name>
    <name type="common">Human pinworm</name>
    <dbReference type="NCBI Taxonomy" id="51028"/>
    <lineage>
        <taxon>Eukaryota</taxon>
        <taxon>Metazoa</taxon>
        <taxon>Ecdysozoa</taxon>
        <taxon>Nematoda</taxon>
        <taxon>Chromadorea</taxon>
        <taxon>Rhabditida</taxon>
        <taxon>Spirurina</taxon>
        <taxon>Oxyuridomorpha</taxon>
        <taxon>Oxyuroidea</taxon>
        <taxon>Oxyuridae</taxon>
        <taxon>Enterobius</taxon>
    </lineage>
</organism>
<dbReference type="EMBL" id="UXUI01009311">
    <property type="protein sequence ID" value="VDD93448.1"/>
    <property type="molecule type" value="Genomic_DNA"/>
</dbReference>
<dbReference type="AlphaFoldDB" id="A0A0N4VDM4"/>
<proteinExistence type="inferred from homology"/>
<accession>A0A0N4VDM4</accession>
<keyword evidence="6" id="KW-1185">Reference proteome</keyword>
<evidence type="ECO:0000256" key="1">
    <source>
        <dbReference type="ARBA" id="ARBA00022603"/>
    </source>
</evidence>
<dbReference type="STRING" id="51028.A0A0N4VDM4"/>
<dbReference type="WBParaSite" id="EVEC_0000871501-mRNA-1">
    <property type="protein sequence ID" value="EVEC_0000871501-mRNA-1"/>
    <property type="gene ID" value="EVEC_0000871501"/>
</dbReference>